<evidence type="ECO:0000259" key="6">
    <source>
        <dbReference type="PROSITE" id="PS51935"/>
    </source>
</evidence>
<evidence type="ECO:0000256" key="2">
    <source>
        <dbReference type="ARBA" id="ARBA00022670"/>
    </source>
</evidence>
<gene>
    <name evidence="7" type="ORF">K8352_18285</name>
</gene>
<dbReference type="AlphaFoldDB" id="A0AAE3EX41"/>
<name>A0AAE3EX41_9FLAO</name>
<keyword evidence="8" id="KW-1185">Reference proteome</keyword>
<evidence type="ECO:0000256" key="4">
    <source>
        <dbReference type="ARBA" id="ARBA00022807"/>
    </source>
</evidence>
<dbReference type="EMBL" id="JAIRBC010000041">
    <property type="protein sequence ID" value="MCG2462717.1"/>
    <property type="molecule type" value="Genomic_DNA"/>
</dbReference>
<evidence type="ECO:0000256" key="5">
    <source>
        <dbReference type="SAM" id="MobiDB-lite"/>
    </source>
</evidence>
<protein>
    <submittedName>
        <fullName evidence="7">C40 family peptidase</fullName>
    </submittedName>
</protein>
<dbReference type="Proteomes" id="UP001200642">
    <property type="component" value="Unassembled WGS sequence"/>
</dbReference>
<comment type="similarity">
    <text evidence="1">Belongs to the peptidase C40 family.</text>
</comment>
<evidence type="ECO:0000313" key="7">
    <source>
        <dbReference type="EMBL" id="MCG2462717.1"/>
    </source>
</evidence>
<feature type="region of interest" description="Disordered" evidence="5">
    <location>
        <begin position="38"/>
        <end position="63"/>
    </location>
</feature>
<dbReference type="GO" id="GO:0006508">
    <property type="term" value="P:proteolysis"/>
    <property type="evidence" value="ECO:0007669"/>
    <property type="project" value="UniProtKB-KW"/>
</dbReference>
<dbReference type="PROSITE" id="PS51935">
    <property type="entry name" value="NLPC_P60"/>
    <property type="match status" value="1"/>
</dbReference>
<dbReference type="SUPFAM" id="SSF54001">
    <property type="entry name" value="Cysteine proteinases"/>
    <property type="match status" value="1"/>
</dbReference>
<dbReference type="PANTHER" id="PTHR47053:SF1">
    <property type="entry name" value="MUREIN DD-ENDOPEPTIDASE MEPH-RELATED"/>
    <property type="match status" value="1"/>
</dbReference>
<sequence length="201" mass="22232">MNLKSLIHFYMLRNFLYGSLLFLIVGCGASKKRAMAEEPRKITVEASDESTGDSDEISPEDGIKKNDFETADTQVLADSIVNTALAFSGTRYKYGGVTKKGMDCSGLVYVAFGEQHIALPRISYQMAEQGKPIKLKKVAKGDLLFFRTAKRSKRISHVGLVVSVDGDDIKFVHSTTSRGVIVSSLREGYWNHAFVKATRIL</sequence>
<dbReference type="InterPro" id="IPR051202">
    <property type="entry name" value="Peptidase_C40"/>
</dbReference>
<dbReference type="Pfam" id="PF00877">
    <property type="entry name" value="NLPC_P60"/>
    <property type="match status" value="1"/>
</dbReference>
<dbReference type="InterPro" id="IPR000064">
    <property type="entry name" value="NLP_P60_dom"/>
</dbReference>
<keyword evidence="2" id="KW-0645">Protease</keyword>
<dbReference type="Gene3D" id="3.90.1720.10">
    <property type="entry name" value="endopeptidase domain like (from Nostoc punctiforme)"/>
    <property type="match status" value="1"/>
</dbReference>
<dbReference type="GO" id="GO:0008234">
    <property type="term" value="F:cysteine-type peptidase activity"/>
    <property type="evidence" value="ECO:0007669"/>
    <property type="project" value="UniProtKB-KW"/>
</dbReference>
<evidence type="ECO:0000313" key="8">
    <source>
        <dbReference type="Proteomes" id="UP001200642"/>
    </source>
</evidence>
<feature type="domain" description="NlpC/P60" evidence="6">
    <location>
        <begin position="74"/>
        <end position="201"/>
    </location>
</feature>
<proteinExistence type="inferred from homology"/>
<accession>A0AAE3EX41</accession>
<feature type="compositionally biased region" description="Acidic residues" evidence="5">
    <location>
        <begin position="46"/>
        <end position="59"/>
    </location>
</feature>
<organism evidence="7 8">
    <name type="scientific">Cerina litoralis</name>
    <dbReference type="NCBI Taxonomy" id="2874477"/>
    <lineage>
        <taxon>Bacteria</taxon>
        <taxon>Pseudomonadati</taxon>
        <taxon>Bacteroidota</taxon>
        <taxon>Flavobacteriia</taxon>
        <taxon>Flavobacteriales</taxon>
        <taxon>Flavobacteriaceae</taxon>
        <taxon>Cerina</taxon>
    </lineage>
</organism>
<evidence type="ECO:0000256" key="1">
    <source>
        <dbReference type="ARBA" id="ARBA00007074"/>
    </source>
</evidence>
<dbReference type="InterPro" id="IPR038765">
    <property type="entry name" value="Papain-like_cys_pep_sf"/>
</dbReference>
<keyword evidence="4" id="KW-0788">Thiol protease</keyword>
<reference evidence="7" key="1">
    <citation type="submission" date="2023-02" db="EMBL/GenBank/DDBJ databases">
        <title>Genome of Flavobacteriaceae gen. nov. sp. strain F89.</title>
        <authorList>
            <person name="Wang Y."/>
        </authorList>
    </citation>
    <scope>NUCLEOTIDE SEQUENCE</scope>
    <source>
        <strain evidence="7">F89</strain>
    </source>
</reference>
<comment type="caution">
    <text evidence="7">The sequence shown here is derived from an EMBL/GenBank/DDBJ whole genome shotgun (WGS) entry which is preliminary data.</text>
</comment>
<dbReference type="PANTHER" id="PTHR47053">
    <property type="entry name" value="MUREIN DD-ENDOPEPTIDASE MEPH-RELATED"/>
    <property type="match status" value="1"/>
</dbReference>
<keyword evidence="3" id="KW-0378">Hydrolase</keyword>
<dbReference type="PROSITE" id="PS51257">
    <property type="entry name" value="PROKAR_LIPOPROTEIN"/>
    <property type="match status" value="1"/>
</dbReference>
<evidence type="ECO:0000256" key="3">
    <source>
        <dbReference type="ARBA" id="ARBA00022801"/>
    </source>
</evidence>